<dbReference type="EMBL" id="AAGSEK010000028">
    <property type="protein sequence ID" value="EBR4142582.1"/>
    <property type="molecule type" value="Genomic_DNA"/>
</dbReference>
<accession>A0A5U7LUU2</accession>
<feature type="signal peptide" evidence="1">
    <location>
        <begin position="1"/>
        <end position="19"/>
    </location>
</feature>
<dbReference type="PROSITE" id="PS51257">
    <property type="entry name" value="PROKAR_LIPOPROTEIN"/>
    <property type="match status" value="1"/>
</dbReference>
<proteinExistence type="predicted"/>
<evidence type="ECO:0000313" key="2">
    <source>
        <dbReference type="EMBL" id="EBR4142582.1"/>
    </source>
</evidence>
<gene>
    <name evidence="2" type="ORF">BVJ40_14795</name>
</gene>
<name>A0A5U7LUU2_SALER</name>
<sequence length="89" mass="9424">MKRIYVCITGCLLAGSVLSGCSITEHNRNDTLSPSVAEVNQGVLGDLNQYVWQLLGQSSAGNGEAEKVLVRLLDGKGLPEPAPVTDKKV</sequence>
<reference evidence="2" key="1">
    <citation type="submission" date="2018-07" db="EMBL/GenBank/DDBJ databases">
        <authorList>
            <consortium name="PulseNet: The National Subtyping Network for Foodborne Disease Surveillance"/>
            <person name="Tarr C.L."/>
            <person name="Trees E."/>
            <person name="Katz L.S."/>
            <person name="Carleton-Romer H.A."/>
            <person name="Stroika S."/>
            <person name="Kucerova Z."/>
            <person name="Roache K.F."/>
            <person name="Sabol A.L."/>
            <person name="Besser J."/>
            <person name="Gerner-Smidt P."/>
        </authorList>
    </citation>
    <scope>NUCLEOTIDE SEQUENCE</scope>
    <source>
        <strain evidence="2">PNUSAS006765</strain>
    </source>
</reference>
<dbReference type="AlphaFoldDB" id="A0A5U7LUU2"/>
<keyword evidence="1" id="KW-0732">Signal</keyword>
<feature type="chain" id="PRO_5026169062" description="Penicillin-binding protein activator LpoB" evidence="1">
    <location>
        <begin position="20"/>
        <end position="89"/>
    </location>
</feature>
<comment type="caution">
    <text evidence="2">The sequence shown here is derived from an EMBL/GenBank/DDBJ whole genome shotgun (WGS) entry which is preliminary data.</text>
</comment>
<evidence type="ECO:0008006" key="3">
    <source>
        <dbReference type="Google" id="ProtNLM"/>
    </source>
</evidence>
<evidence type="ECO:0000256" key="1">
    <source>
        <dbReference type="SAM" id="SignalP"/>
    </source>
</evidence>
<protein>
    <recommendedName>
        <fullName evidence="3">Penicillin-binding protein activator LpoB</fullName>
    </recommendedName>
</protein>
<organism evidence="2">
    <name type="scientific">Salmonella enterica</name>
    <name type="common">Salmonella choleraesuis</name>
    <dbReference type="NCBI Taxonomy" id="28901"/>
    <lineage>
        <taxon>Bacteria</taxon>
        <taxon>Pseudomonadati</taxon>
        <taxon>Pseudomonadota</taxon>
        <taxon>Gammaproteobacteria</taxon>
        <taxon>Enterobacterales</taxon>
        <taxon>Enterobacteriaceae</taxon>
        <taxon>Salmonella</taxon>
    </lineage>
</organism>